<dbReference type="Pfam" id="PF14215">
    <property type="entry name" value="bHLH-MYC_N"/>
    <property type="match status" value="1"/>
</dbReference>
<reference evidence="9" key="2">
    <citation type="submission" date="2023-04" db="EMBL/GenBank/DDBJ databases">
        <authorList>
            <person name="Bruccoleri R.E."/>
            <person name="Oakeley E.J."/>
            <person name="Faust A.-M."/>
            <person name="Dessus-Babus S."/>
            <person name="Altorfer M."/>
            <person name="Burckhardt D."/>
            <person name="Oertli M."/>
            <person name="Naumann U."/>
            <person name="Petersen F."/>
            <person name="Wong J."/>
        </authorList>
    </citation>
    <scope>NUCLEOTIDE SEQUENCE</scope>
    <source>
        <strain evidence="9">GSM-AAB239-AS_SAM_17_03QT</strain>
        <tissue evidence="9">Leaf</tissue>
    </source>
</reference>
<comment type="subcellular location">
    <subcellularLocation>
        <location evidence="1">Nucleus</location>
    </subcellularLocation>
</comment>
<dbReference type="Pfam" id="PF22754">
    <property type="entry name" value="bHLH-TF_ACT-like_plant"/>
    <property type="match status" value="1"/>
</dbReference>
<feature type="domain" description="BHLH" evidence="8">
    <location>
        <begin position="479"/>
        <end position="528"/>
    </location>
</feature>
<keyword evidence="6" id="KW-0539">Nucleus</keyword>
<dbReference type="Gene3D" id="4.10.280.10">
    <property type="entry name" value="Helix-loop-helix DNA-binding domain"/>
    <property type="match status" value="1"/>
</dbReference>
<keyword evidence="3" id="KW-0805">Transcription regulation</keyword>
<keyword evidence="10" id="KW-1185">Reference proteome</keyword>
<evidence type="ECO:0000256" key="4">
    <source>
        <dbReference type="ARBA" id="ARBA00023159"/>
    </source>
</evidence>
<dbReference type="InterPro" id="IPR025610">
    <property type="entry name" value="MYC/MYB_N"/>
</dbReference>
<evidence type="ECO:0000256" key="3">
    <source>
        <dbReference type="ARBA" id="ARBA00023015"/>
    </source>
</evidence>
<dbReference type="SMART" id="SM00353">
    <property type="entry name" value="HLH"/>
    <property type="match status" value="1"/>
</dbReference>
<dbReference type="PROSITE" id="PS50888">
    <property type="entry name" value="BHLH"/>
    <property type="match status" value="1"/>
</dbReference>
<comment type="similarity">
    <text evidence="2">Belongs to the bHLH protein family.</text>
</comment>
<evidence type="ECO:0000256" key="6">
    <source>
        <dbReference type="ARBA" id="ARBA00023242"/>
    </source>
</evidence>
<proteinExistence type="inferred from homology"/>
<dbReference type="Pfam" id="PF00010">
    <property type="entry name" value="HLH"/>
    <property type="match status" value="1"/>
</dbReference>
<gene>
    <name evidence="9" type="ORF">M6B38_167170</name>
</gene>
<comment type="caution">
    <text evidence="9">The sequence shown here is derived from an EMBL/GenBank/DDBJ whole genome shotgun (WGS) entry which is preliminary data.</text>
</comment>
<dbReference type="EMBL" id="JANAVB010033416">
    <property type="protein sequence ID" value="KAJ6808464.1"/>
    <property type="molecule type" value="Genomic_DNA"/>
</dbReference>
<reference evidence="9" key="1">
    <citation type="journal article" date="2023" name="GigaByte">
        <title>Genome assembly of the bearded iris, Iris pallida Lam.</title>
        <authorList>
            <person name="Bruccoleri R.E."/>
            <person name="Oakeley E.J."/>
            <person name="Faust A.M.E."/>
            <person name="Altorfer M."/>
            <person name="Dessus-Babus S."/>
            <person name="Burckhardt D."/>
            <person name="Oertli M."/>
            <person name="Naumann U."/>
            <person name="Petersen F."/>
            <person name="Wong J."/>
        </authorList>
    </citation>
    <scope>NUCLEOTIDE SEQUENCE</scope>
    <source>
        <strain evidence="9">GSM-AAB239-AS_SAM_17_03QT</strain>
    </source>
</reference>
<dbReference type="Proteomes" id="UP001140949">
    <property type="component" value="Unassembled WGS sequence"/>
</dbReference>
<keyword evidence="4" id="KW-0010">Activator</keyword>
<name>A0AAX6EWP7_IRIPA</name>
<evidence type="ECO:0000313" key="10">
    <source>
        <dbReference type="Proteomes" id="UP001140949"/>
    </source>
</evidence>
<feature type="region of interest" description="Disordered" evidence="7">
    <location>
        <begin position="544"/>
        <end position="575"/>
    </location>
</feature>
<protein>
    <submittedName>
        <fullName evidence="9">Transcription factor EGL1-like</fullName>
    </submittedName>
</protein>
<evidence type="ECO:0000256" key="7">
    <source>
        <dbReference type="SAM" id="MobiDB-lite"/>
    </source>
</evidence>
<dbReference type="PANTHER" id="PTHR46266:SF3">
    <property type="entry name" value="TRANSCRIPTION FACTOR EGL1"/>
    <property type="match status" value="1"/>
</dbReference>
<dbReference type="InterPro" id="IPR036638">
    <property type="entry name" value="HLH_DNA-bd_sf"/>
</dbReference>
<dbReference type="GO" id="GO:0046983">
    <property type="term" value="F:protein dimerization activity"/>
    <property type="evidence" value="ECO:0007669"/>
    <property type="project" value="InterPro"/>
</dbReference>
<evidence type="ECO:0000259" key="8">
    <source>
        <dbReference type="PROSITE" id="PS50888"/>
    </source>
</evidence>
<dbReference type="GO" id="GO:0005634">
    <property type="term" value="C:nucleus"/>
    <property type="evidence" value="ECO:0007669"/>
    <property type="project" value="UniProtKB-SubCell"/>
</dbReference>
<dbReference type="SUPFAM" id="SSF47459">
    <property type="entry name" value="HLH, helix-loop-helix DNA-binding domain"/>
    <property type="match status" value="1"/>
</dbReference>
<evidence type="ECO:0000256" key="2">
    <source>
        <dbReference type="ARBA" id="ARBA00005510"/>
    </source>
</evidence>
<sequence>MCQDMEAGAEVQEFPEKDLRNQLAATVRNIQWSYAIFWSLSSRHQQGVLAWGDGYYNGDIKTRKTTQPMEFTADQMGLQRSEQLRELFESLSAGDSNQQTRRPSASLSPEDLTATEWYYLVCMSFTFGPGQGMPGRALASYRHIWLTDAQFAESKTFSRTLLAKSASIQTVVCFPFMGGVLELGTTELVLEDTDLIQQVTTSFWEVSIPVSSEQSISSSPMAEKDEDDMDRILDRVIEDAEISDNHDLVTGYQSPIEGALQPLSFALQSYVSNEQIDLIHDKVEEVNPTMCEELKIGSPDHSSNEYSPNLHTDDSFRMEGLKGASELPSQQLMDDEISNCLRGSLHSSESFVNPQRILSSPKGERQKGHDLDHLQEGNFAKSISLGLDGNETQYQRTLVTILNSSKELVSVACTPKGSHESSFTIWRGGSSFPKPPSSTPQKLLKKILVDADWTFGGRQMKPPEENGSLNRIYKSEADDNGVNHVLSERRRREKMNEKFVILQSLVPSISKVDKASILGNTIAYIKDLERRVEELESSAEMVELEGRGRRKHPDIAERTSDNYGDNGDISSRKASSNKRKACDIEEAEADCNHWFLSKDGAIDINVTMIEREVKIEMQCPWRDGLLLEIVEATSKIYLDAHSVKSTTVDDILTLSLKAKIRDSITVSPVTIMRALQRVLGKC</sequence>
<evidence type="ECO:0000256" key="1">
    <source>
        <dbReference type="ARBA" id="ARBA00004123"/>
    </source>
</evidence>
<evidence type="ECO:0000256" key="5">
    <source>
        <dbReference type="ARBA" id="ARBA00023163"/>
    </source>
</evidence>
<evidence type="ECO:0000313" key="9">
    <source>
        <dbReference type="EMBL" id="KAJ6808464.1"/>
    </source>
</evidence>
<organism evidence="9 10">
    <name type="scientific">Iris pallida</name>
    <name type="common">Sweet iris</name>
    <dbReference type="NCBI Taxonomy" id="29817"/>
    <lineage>
        <taxon>Eukaryota</taxon>
        <taxon>Viridiplantae</taxon>
        <taxon>Streptophyta</taxon>
        <taxon>Embryophyta</taxon>
        <taxon>Tracheophyta</taxon>
        <taxon>Spermatophyta</taxon>
        <taxon>Magnoliopsida</taxon>
        <taxon>Liliopsida</taxon>
        <taxon>Asparagales</taxon>
        <taxon>Iridaceae</taxon>
        <taxon>Iridoideae</taxon>
        <taxon>Irideae</taxon>
        <taxon>Iris</taxon>
    </lineage>
</organism>
<dbReference type="PANTHER" id="PTHR46266">
    <property type="entry name" value="TRANSCRIPTION FACTOR TT8"/>
    <property type="match status" value="1"/>
</dbReference>
<dbReference type="InterPro" id="IPR011598">
    <property type="entry name" value="bHLH_dom"/>
</dbReference>
<dbReference type="AlphaFoldDB" id="A0AAX6EWP7"/>
<dbReference type="InterPro" id="IPR054502">
    <property type="entry name" value="bHLH-TF_ACT-like_plant"/>
</dbReference>
<accession>A0AAX6EWP7</accession>
<keyword evidence="5" id="KW-0804">Transcription</keyword>